<accession>A0A974HEZ4</accession>
<dbReference type="AlphaFoldDB" id="A0A974HEZ4"/>
<protein>
    <submittedName>
        <fullName evidence="1">Uncharacterized protein</fullName>
    </submittedName>
</protein>
<gene>
    <name evidence="1" type="ORF">XELAEV_18030603mg</name>
</gene>
<evidence type="ECO:0000313" key="2">
    <source>
        <dbReference type="Proteomes" id="UP000694892"/>
    </source>
</evidence>
<organism evidence="1 2">
    <name type="scientific">Xenopus laevis</name>
    <name type="common">African clawed frog</name>
    <dbReference type="NCBI Taxonomy" id="8355"/>
    <lineage>
        <taxon>Eukaryota</taxon>
        <taxon>Metazoa</taxon>
        <taxon>Chordata</taxon>
        <taxon>Craniata</taxon>
        <taxon>Vertebrata</taxon>
        <taxon>Euteleostomi</taxon>
        <taxon>Amphibia</taxon>
        <taxon>Batrachia</taxon>
        <taxon>Anura</taxon>
        <taxon>Pipoidea</taxon>
        <taxon>Pipidae</taxon>
        <taxon>Xenopodinae</taxon>
        <taxon>Xenopus</taxon>
        <taxon>Xenopus</taxon>
    </lineage>
</organism>
<dbReference type="EMBL" id="CM004476">
    <property type="protein sequence ID" value="OCT75424.1"/>
    <property type="molecule type" value="Genomic_DNA"/>
</dbReference>
<name>A0A974HEZ4_XENLA</name>
<dbReference type="Proteomes" id="UP000694892">
    <property type="component" value="Chromosome 6L"/>
</dbReference>
<proteinExistence type="predicted"/>
<reference evidence="2" key="1">
    <citation type="journal article" date="2016" name="Nature">
        <title>Genome evolution in the allotetraploid frog Xenopus laevis.</title>
        <authorList>
            <person name="Session A.M."/>
            <person name="Uno Y."/>
            <person name="Kwon T."/>
            <person name="Chapman J.A."/>
            <person name="Toyoda A."/>
            <person name="Takahashi S."/>
            <person name="Fukui A."/>
            <person name="Hikosaka A."/>
            <person name="Suzuki A."/>
            <person name="Kondo M."/>
            <person name="van Heeringen S.J."/>
            <person name="Quigley I."/>
            <person name="Heinz S."/>
            <person name="Ogino H."/>
            <person name="Ochi H."/>
            <person name="Hellsten U."/>
            <person name="Lyons J.B."/>
            <person name="Simakov O."/>
            <person name="Putnam N."/>
            <person name="Stites J."/>
            <person name="Kuroki Y."/>
            <person name="Tanaka T."/>
            <person name="Michiue T."/>
            <person name="Watanabe M."/>
            <person name="Bogdanovic O."/>
            <person name="Lister R."/>
            <person name="Georgiou G."/>
            <person name="Paranjpe S.S."/>
            <person name="van Kruijsbergen I."/>
            <person name="Shu S."/>
            <person name="Carlson J."/>
            <person name="Kinoshita T."/>
            <person name="Ohta Y."/>
            <person name="Mawaribuchi S."/>
            <person name="Jenkins J."/>
            <person name="Grimwood J."/>
            <person name="Schmutz J."/>
            <person name="Mitros T."/>
            <person name="Mozaffari S.V."/>
            <person name="Suzuki Y."/>
            <person name="Haramoto Y."/>
            <person name="Yamamoto T.S."/>
            <person name="Takagi C."/>
            <person name="Heald R."/>
            <person name="Miller K."/>
            <person name="Haudenschild C."/>
            <person name="Kitzman J."/>
            <person name="Nakayama T."/>
            <person name="Izutsu Y."/>
            <person name="Robert J."/>
            <person name="Fortriede J."/>
            <person name="Burns K."/>
            <person name="Lotay V."/>
            <person name="Karimi K."/>
            <person name="Yasuoka Y."/>
            <person name="Dichmann D.S."/>
            <person name="Flajnik M.F."/>
            <person name="Houston D.W."/>
            <person name="Shendure J."/>
            <person name="DuPasquier L."/>
            <person name="Vize P.D."/>
            <person name="Zorn A.M."/>
            <person name="Ito M."/>
            <person name="Marcotte E.M."/>
            <person name="Wallingford J.B."/>
            <person name="Ito Y."/>
            <person name="Asashima M."/>
            <person name="Ueno N."/>
            <person name="Matsuda Y."/>
            <person name="Veenstra G.J."/>
            <person name="Fujiyama A."/>
            <person name="Harland R.M."/>
            <person name="Taira M."/>
            <person name="Rokhsar D.S."/>
        </authorList>
    </citation>
    <scope>NUCLEOTIDE SEQUENCE [LARGE SCALE GENOMIC DNA]</scope>
    <source>
        <strain evidence="2">J</strain>
    </source>
</reference>
<sequence length="67" mass="7703">MNKSVLIPNSIRIDSMNDVLCAPHELMACAPCLFYIVYTAIMAHPMKTMAMLFFLWHHMEGTIFFHG</sequence>
<evidence type="ECO:0000313" key="1">
    <source>
        <dbReference type="EMBL" id="OCT75424.1"/>
    </source>
</evidence>